<proteinExistence type="predicted"/>
<name>A0AAN6Q806_9PEZI</name>
<keyword evidence="2" id="KW-0732">Signal</keyword>
<feature type="chain" id="PRO_5042936008" evidence="2">
    <location>
        <begin position="18"/>
        <end position="194"/>
    </location>
</feature>
<evidence type="ECO:0000256" key="2">
    <source>
        <dbReference type="SAM" id="SignalP"/>
    </source>
</evidence>
<feature type="signal peptide" evidence="2">
    <location>
        <begin position="1"/>
        <end position="17"/>
    </location>
</feature>
<feature type="compositionally biased region" description="Acidic residues" evidence="1">
    <location>
        <begin position="48"/>
        <end position="104"/>
    </location>
</feature>
<feature type="compositionally biased region" description="Acidic residues" evidence="1">
    <location>
        <begin position="112"/>
        <end position="124"/>
    </location>
</feature>
<reference evidence="3" key="2">
    <citation type="submission" date="2023-05" db="EMBL/GenBank/DDBJ databases">
        <authorList>
            <consortium name="Lawrence Berkeley National Laboratory"/>
            <person name="Steindorff A."/>
            <person name="Hensen N."/>
            <person name="Bonometti L."/>
            <person name="Westerberg I."/>
            <person name="Brannstrom I.O."/>
            <person name="Guillou S."/>
            <person name="Cros-Aarteil S."/>
            <person name="Calhoun S."/>
            <person name="Haridas S."/>
            <person name="Kuo A."/>
            <person name="Mondo S."/>
            <person name="Pangilinan J."/>
            <person name="Riley R."/>
            <person name="Labutti K."/>
            <person name="Andreopoulos B."/>
            <person name="Lipzen A."/>
            <person name="Chen C."/>
            <person name="Yanf M."/>
            <person name="Daum C."/>
            <person name="Ng V."/>
            <person name="Clum A."/>
            <person name="Ohm R."/>
            <person name="Martin F."/>
            <person name="Silar P."/>
            <person name="Natvig D."/>
            <person name="Lalanne C."/>
            <person name="Gautier V."/>
            <person name="Ament-Velasquez S.L."/>
            <person name="Kruys A."/>
            <person name="Hutchinson M.I."/>
            <person name="Powell A.J."/>
            <person name="Barry K."/>
            <person name="Miller A.N."/>
            <person name="Grigoriev I.V."/>
            <person name="Debuchy R."/>
            <person name="Gladieux P."/>
            <person name="Thoren M.H."/>
            <person name="Johannesson H."/>
        </authorList>
    </citation>
    <scope>NUCLEOTIDE SEQUENCE</scope>
    <source>
        <strain evidence="3">CBS 757.83</strain>
    </source>
</reference>
<dbReference type="EMBL" id="MU863625">
    <property type="protein sequence ID" value="KAK4105317.1"/>
    <property type="molecule type" value="Genomic_DNA"/>
</dbReference>
<dbReference type="Proteomes" id="UP001305647">
    <property type="component" value="Unassembled WGS sequence"/>
</dbReference>
<evidence type="ECO:0000313" key="4">
    <source>
        <dbReference type="Proteomes" id="UP001305647"/>
    </source>
</evidence>
<comment type="caution">
    <text evidence="3">The sequence shown here is derived from an EMBL/GenBank/DDBJ whole genome shotgun (WGS) entry which is preliminary data.</text>
</comment>
<feature type="region of interest" description="Disordered" evidence="1">
    <location>
        <begin position="143"/>
        <end position="194"/>
    </location>
</feature>
<feature type="compositionally biased region" description="Polar residues" evidence="1">
    <location>
        <begin position="156"/>
        <end position="173"/>
    </location>
</feature>
<reference evidence="3" key="1">
    <citation type="journal article" date="2023" name="Mol. Phylogenet. Evol.">
        <title>Genome-scale phylogeny and comparative genomics of the fungal order Sordariales.</title>
        <authorList>
            <person name="Hensen N."/>
            <person name="Bonometti L."/>
            <person name="Westerberg I."/>
            <person name="Brannstrom I.O."/>
            <person name="Guillou S."/>
            <person name="Cros-Aarteil S."/>
            <person name="Calhoun S."/>
            <person name="Haridas S."/>
            <person name="Kuo A."/>
            <person name="Mondo S."/>
            <person name="Pangilinan J."/>
            <person name="Riley R."/>
            <person name="LaButti K."/>
            <person name="Andreopoulos B."/>
            <person name="Lipzen A."/>
            <person name="Chen C."/>
            <person name="Yan M."/>
            <person name="Daum C."/>
            <person name="Ng V."/>
            <person name="Clum A."/>
            <person name="Steindorff A."/>
            <person name="Ohm R.A."/>
            <person name="Martin F."/>
            <person name="Silar P."/>
            <person name="Natvig D.O."/>
            <person name="Lalanne C."/>
            <person name="Gautier V."/>
            <person name="Ament-Velasquez S.L."/>
            <person name="Kruys A."/>
            <person name="Hutchinson M.I."/>
            <person name="Powell A.J."/>
            <person name="Barry K."/>
            <person name="Miller A.N."/>
            <person name="Grigoriev I.V."/>
            <person name="Debuchy R."/>
            <person name="Gladieux P."/>
            <person name="Hiltunen Thoren M."/>
            <person name="Johannesson H."/>
        </authorList>
    </citation>
    <scope>NUCLEOTIDE SEQUENCE</scope>
    <source>
        <strain evidence="3">CBS 757.83</strain>
    </source>
</reference>
<evidence type="ECO:0000313" key="3">
    <source>
        <dbReference type="EMBL" id="KAK4105317.1"/>
    </source>
</evidence>
<dbReference type="AlphaFoldDB" id="A0AAN6Q806"/>
<sequence length="194" mass="20808">MKVHAFGLVCLIAGVLAAPIEQAQNLQVKPHAGQHAAAAVEHVRDVPTPEDPEFPEDEPVVDVPEGDVDVPEGDEEGDDEVEDGDVPEDEPFVDAPEVEDETEADVPKNEADVPEGGEEGGEEIDIEAFQQLVSQVQQDVQAVEQSTSPFAFDHQLSPNFEPTVAPDTTSPGVGQSLALPHTRSWASRPLERPV</sequence>
<protein>
    <submittedName>
        <fullName evidence="3">Uncharacterized protein</fullName>
    </submittedName>
</protein>
<accession>A0AAN6Q806</accession>
<keyword evidence="4" id="KW-1185">Reference proteome</keyword>
<evidence type="ECO:0000256" key="1">
    <source>
        <dbReference type="SAM" id="MobiDB-lite"/>
    </source>
</evidence>
<organism evidence="3 4">
    <name type="scientific">Parathielavia hyrcaniae</name>
    <dbReference type="NCBI Taxonomy" id="113614"/>
    <lineage>
        <taxon>Eukaryota</taxon>
        <taxon>Fungi</taxon>
        <taxon>Dikarya</taxon>
        <taxon>Ascomycota</taxon>
        <taxon>Pezizomycotina</taxon>
        <taxon>Sordariomycetes</taxon>
        <taxon>Sordariomycetidae</taxon>
        <taxon>Sordariales</taxon>
        <taxon>Chaetomiaceae</taxon>
        <taxon>Parathielavia</taxon>
    </lineage>
</organism>
<gene>
    <name evidence="3" type="ORF">N658DRAFT_115348</name>
</gene>
<feature type="region of interest" description="Disordered" evidence="1">
    <location>
        <begin position="46"/>
        <end position="124"/>
    </location>
</feature>